<dbReference type="Proteomes" id="UP000596742">
    <property type="component" value="Unassembled WGS sequence"/>
</dbReference>
<dbReference type="InterPro" id="IPR027417">
    <property type="entry name" value="P-loop_NTPase"/>
</dbReference>
<dbReference type="SUPFAM" id="SSF52540">
    <property type="entry name" value="P-loop containing nucleoside triphosphate hydrolases"/>
    <property type="match status" value="1"/>
</dbReference>
<evidence type="ECO:0000313" key="2">
    <source>
        <dbReference type="Proteomes" id="UP000596742"/>
    </source>
</evidence>
<comment type="caution">
    <text evidence="1">The sequence shown here is derived from an EMBL/GenBank/DDBJ whole genome shotgun (WGS) entry which is preliminary data.</text>
</comment>
<dbReference type="Gene3D" id="3.40.50.300">
    <property type="entry name" value="P-loop containing nucleotide triphosphate hydrolases"/>
    <property type="match status" value="1"/>
</dbReference>
<gene>
    <name evidence="1" type="ORF">MGAL_10B055543</name>
</gene>
<proteinExistence type="predicted"/>
<accession>A0A8B6CJ57</accession>
<reference evidence="1" key="1">
    <citation type="submission" date="2018-11" db="EMBL/GenBank/DDBJ databases">
        <authorList>
            <person name="Alioto T."/>
            <person name="Alioto T."/>
        </authorList>
    </citation>
    <scope>NUCLEOTIDE SEQUENCE</scope>
</reference>
<feature type="non-terminal residue" evidence="1">
    <location>
        <position position="1"/>
    </location>
</feature>
<organism evidence="1 2">
    <name type="scientific">Mytilus galloprovincialis</name>
    <name type="common">Mediterranean mussel</name>
    <dbReference type="NCBI Taxonomy" id="29158"/>
    <lineage>
        <taxon>Eukaryota</taxon>
        <taxon>Metazoa</taxon>
        <taxon>Spiralia</taxon>
        <taxon>Lophotrochozoa</taxon>
        <taxon>Mollusca</taxon>
        <taxon>Bivalvia</taxon>
        <taxon>Autobranchia</taxon>
        <taxon>Pteriomorphia</taxon>
        <taxon>Mytilida</taxon>
        <taxon>Mytiloidea</taxon>
        <taxon>Mytilidae</taxon>
        <taxon>Mytilinae</taxon>
        <taxon>Mytilus</taxon>
    </lineage>
</organism>
<name>A0A8B6CJ57_MYTGA</name>
<dbReference type="Pfam" id="PF08477">
    <property type="entry name" value="Roc"/>
    <property type="match status" value="1"/>
</dbReference>
<sequence length="255" mass="29482">MERIKRILQTVNKKEKEPVSNRFLPQKPLTRENILENEKVSNGQESNRLTYHLQDTEQIEKRLSQNIGTNINLSKNSNKNAADTINLSRENIDKSEKRYMKEQVQMHDPYFMSSKNQHTIHSEKDDEISEELLIKEMNAILLGAKAMKIEKDNTTSEDLVECSIWDFAGQKDYYATHQTFFTGHAIYLLVTDIEDIDKDMKSTNEDNDGNFDNIGDYIDFWFDSVHCLCPDHSSDKLIPPVIMVCTGIDKCPGQE</sequence>
<keyword evidence="2" id="KW-1185">Reference proteome</keyword>
<evidence type="ECO:0000313" key="1">
    <source>
        <dbReference type="EMBL" id="VDI05087.1"/>
    </source>
</evidence>
<dbReference type="EMBL" id="UYJE01001775">
    <property type="protein sequence ID" value="VDI05087.1"/>
    <property type="molecule type" value="Genomic_DNA"/>
</dbReference>
<protein>
    <submittedName>
        <fullName evidence="1">Uncharacterized protein</fullName>
    </submittedName>
</protein>
<dbReference type="AlphaFoldDB" id="A0A8B6CJ57"/>
<dbReference type="OrthoDB" id="6152001at2759"/>